<sequence>MSISIKGTIITETFNYDGGRQFAAHEKFLIEDALQWTFSRFNIAPAVERIATFGASAHGEFTLAMGLRHTDIFCAIFCASSGAGEQPRATMPSSLPSVFLDAGARKPFFLENETHWAVALSSAGRVHGRARRVARRCVLEGGVPSDDSLGFDR</sequence>
<name>A0AAJ0CZR3_9HYPO</name>
<dbReference type="Gene3D" id="3.40.50.1820">
    <property type="entry name" value="alpha/beta hydrolase"/>
    <property type="match status" value="1"/>
</dbReference>
<dbReference type="Proteomes" id="UP001251528">
    <property type="component" value="Unassembled WGS sequence"/>
</dbReference>
<protein>
    <submittedName>
        <fullName evidence="1">Uncharacterized protein</fullName>
    </submittedName>
</protein>
<organism evidence="1 2">
    <name type="scientific">Conoideocrella luteorostrata</name>
    <dbReference type="NCBI Taxonomy" id="1105319"/>
    <lineage>
        <taxon>Eukaryota</taxon>
        <taxon>Fungi</taxon>
        <taxon>Dikarya</taxon>
        <taxon>Ascomycota</taxon>
        <taxon>Pezizomycotina</taxon>
        <taxon>Sordariomycetes</taxon>
        <taxon>Hypocreomycetidae</taxon>
        <taxon>Hypocreales</taxon>
        <taxon>Clavicipitaceae</taxon>
        <taxon>Conoideocrella</taxon>
    </lineage>
</organism>
<keyword evidence="2" id="KW-1185">Reference proteome</keyword>
<dbReference type="InterPro" id="IPR029058">
    <property type="entry name" value="AB_hydrolase_fold"/>
</dbReference>
<dbReference type="EMBL" id="JASWJB010000001">
    <property type="protein sequence ID" value="KAK2617042.1"/>
    <property type="molecule type" value="Genomic_DNA"/>
</dbReference>
<gene>
    <name evidence="1" type="ORF">QQS21_000136</name>
</gene>
<proteinExistence type="predicted"/>
<comment type="caution">
    <text evidence="1">The sequence shown here is derived from an EMBL/GenBank/DDBJ whole genome shotgun (WGS) entry which is preliminary data.</text>
</comment>
<evidence type="ECO:0000313" key="1">
    <source>
        <dbReference type="EMBL" id="KAK2617042.1"/>
    </source>
</evidence>
<accession>A0AAJ0CZR3</accession>
<evidence type="ECO:0000313" key="2">
    <source>
        <dbReference type="Proteomes" id="UP001251528"/>
    </source>
</evidence>
<dbReference type="AlphaFoldDB" id="A0AAJ0CZR3"/>
<dbReference type="SUPFAM" id="SSF53474">
    <property type="entry name" value="alpha/beta-Hydrolases"/>
    <property type="match status" value="1"/>
</dbReference>
<reference evidence="1" key="1">
    <citation type="submission" date="2023-06" db="EMBL/GenBank/DDBJ databases">
        <title>Conoideocrella luteorostrata (Hypocreales: Clavicipitaceae), a potential biocontrol fungus for elongate hemlock scale in United States Christmas tree production areas.</title>
        <authorList>
            <person name="Barrett H."/>
            <person name="Lovett B."/>
            <person name="Macias A.M."/>
            <person name="Stajich J.E."/>
            <person name="Kasson M.T."/>
        </authorList>
    </citation>
    <scope>NUCLEOTIDE SEQUENCE</scope>
    <source>
        <strain evidence="1">ARSEF 14590</strain>
    </source>
</reference>